<dbReference type="InterPro" id="IPR050204">
    <property type="entry name" value="AraC_XylS_family_regulators"/>
</dbReference>
<dbReference type="Pfam" id="PF12833">
    <property type="entry name" value="HTH_18"/>
    <property type="match status" value="1"/>
</dbReference>
<organism evidence="5 6">
    <name type="scientific">Thalassolituus pacificus</name>
    <dbReference type="NCBI Taxonomy" id="2975440"/>
    <lineage>
        <taxon>Bacteria</taxon>
        <taxon>Pseudomonadati</taxon>
        <taxon>Pseudomonadota</taxon>
        <taxon>Gammaproteobacteria</taxon>
        <taxon>Oceanospirillales</taxon>
        <taxon>Oceanospirillaceae</taxon>
        <taxon>Thalassolituus</taxon>
    </lineage>
</organism>
<dbReference type="Proteomes" id="UP001147830">
    <property type="component" value="Unassembled WGS sequence"/>
</dbReference>
<evidence type="ECO:0000256" key="2">
    <source>
        <dbReference type="ARBA" id="ARBA00023125"/>
    </source>
</evidence>
<accession>A0A9X2WE14</accession>
<dbReference type="PANTHER" id="PTHR46796:SF13">
    <property type="entry name" value="HTH-TYPE TRANSCRIPTIONAL ACTIVATOR RHAS"/>
    <property type="match status" value="1"/>
</dbReference>
<dbReference type="PANTHER" id="PTHR46796">
    <property type="entry name" value="HTH-TYPE TRANSCRIPTIONAL ACTIVATOR RHAS-RELATED"/>
    <property type="match status" value="1"/>
</dbReference>
<dbReference type="EMBL" id="JAOANI010000014">
    <property type="protein sequence ID" value="MCT7358360.1"/>
    <property type="molecule type" value="Genomic_DNA"/>
</dbReference>
<dbReference type="RefSeq" id="WP_260975281.1">
    <property type="nucleotide sequence ID" value="NZ_JAOANI010000014.1"/>
</dbReference>
<reference evidence="5" key="2">
    <citation type="submission" date="2022-08" db="EMBL/GenBank/DDBJ databases">
        <authorList>
            <person name="Dong C."/>
        </authorList>
    </citation>
    <scope>NUCLEOTIDE SEQUENCE</scope>
    <source>
        <strain evidence="5">59MF3M-4</strain>
    </source>
</reference>
<feature type="domain" description="HTH araC/xylS-type" evidence="4">
    <location>
        <begin position="159"/>
        <end position="258"/>
    </location>
</feature>
<sequence>MTQHLTHLGFRFFRPTTALQPLVQCYWHIRCHVGQSALADEFLHPEGGSGVVFNFADPLIFNGQPYLSPCLLIGPAQRTGTLTLSGQVDAIGVRFYPGAAHAFFQLPLAELHGCLLPVTDLPLEASWQQVWEAGTAAERVQQIELWLLRQLDVQLQAKNPLLAVLPSLPDSGQFSTAELARRMALGERQVERLFRQWVGLTPKQLARIRRVQHARELLKIPQTDLTGTAYHAGYFDQAHFIHDFKQVVGLTPGQYRQRLKQRDRLE</sequence>
<reference evidence="5" key="1">
    <citation type="journal article" date="2022" name="Front. Microbiol.">
        <title>Genome-based taxonomic rearrangement of Oceanobacter-related bacteria including the description of Thalassolituus hydrocarbonoclasticus sp. nov. and Thalassolituus pacificus sp. nov. and emended description of the genus Thalassolituus.</title>
        <authorList>
            <person name="Dong C."/>
            <person name="Wei L."/>
            <person name="Wang J."/>
            <person name="Lai Q."/>
            <person name="Huang Z."/>
            <person name="Shao Z."/>
        </authorList>
    </citation>
    <scope>NUCLEOTIDE SEQUENCE</scope>
    <source>
        <strain evidence="5">59MF3M-4</strain>
    </source>
</reference>
<dbReference type="GO" id="GO:0003700">
    <property type="term" value="F:DNA-binding transcription factor activity"/>
    <property type="evidence" value="ECO:0007669"/>
    <property type="project" value="InterPro"/>
</dbReference>
<dbReference type="Gene3D" id="1.10.10.60">
    <property type="entry name" value="Homeodomain-like"/>
    <property type="match status" value="1"/>
</dbReference>
<dbReference type="InterPro" id="IPR009057">
    <property type="entry name" value="Homeodomain-like_sf"/>
</dbReference>
<dbReference type="PROSITE" id="PS00041">
    <property type="entry name" value="HTH_ARAC_FAMILY_1"/>
    <property type="match status" value="1"/>
</dbReference>
<keyword evidence="6" id="KW-1185">Reference proteome</keyword>
<dbReference type="SUPFAM" id="SSF46689">
    <property type="entry name" value="Homeodomain-like"/>
    <property type="match status" value="1"/>
</dbReference>
<dbReference type="SMART" id="SM00342">
    <property type="entry name" value="HTH_ARAC"/>
    <property type="match status" value="1"/>
</dbReference>
<dbReference type="GO" id="GO:0043565">
    <property type="term" value="F:sequence-specific DNA binding"/>
    <property type="evidence" value="ECO:0007669"/>
    <property type="project" value="InterPro"/>
</dbReference>
<keyword evidence="1" id="KW-0805">Transcription regulation</keyword>
<proteinExistence type="predicted"/>
<keyword evidence="3" id="KW-0804">Transcription</keyword>
<gene>
    <name evidence="5" type="ORF">NYR02_04910</name>
</gene>
<protein>
    <submittedName>
        <fullName evidence="5">Helix-turn-helix domain-containing protein</fullName>
    </submittedName>
</protein>
<dbReference type="InterPro" id="IPR018060">
    <property type="entry name" value="HTH_AraC"/>
</dbReference>
<dbReference type="InterPro" id="IPR018062">
    <property type="entry name" value="HTH_AraC-typ_CS"/>
</dbReference>
<dbReference type="PROSITE" id="PS01124">
    <property type="entry name" value="HTH_ARAC_FAMILY_2"/>
    <property type="match status" value="1"/>
</dbReference>
<dbReference type="AlphaFoldDB" id="A0A9X2WE14"/>
<name>A0A9X2WE14_9GAMM</name>
<dbReference type="InterPro" id="IPR046532">
    <property type="entry name" value="DUF6597"/>
</dbReference>
<evidence type="ECO:0000256" key="1">
    <source>
        <dbReference type="ARBA" id="ARBA00023015"/>
    </source>
</evidence>
<comment type="caution">
    <text evidence="5">The sequence shown here is derived from an EMBL/GenBank/DDBJ whole genome shotgun (WGS) entry which is preliminary data.</text>
</comment>
<dbReference type="Pfam" id="PF20240">
    <property type="entry name" value="DUF6597"/>
    <property type="match status" value="1"/>
</dbReference>
<evidence type="ECO:0000313" key="5">
    <source>
        <dbReference type="EMBL" id="MCT7358360.1"/>
    </source>
</evidence>
<evidence type="ECO:0000313" key="6">
    <source>
        <dbReference type="Proteomes" id="UP001147830"/>
    </source>
</evidence>
<keyword evidence="2" id="KW-0238">DNA-binding</keyword>
<evidence type="ECO:0000256" key="3">
    <source>
        <dbReference type="ARBA" id="ARBA00023163"/>
    </source>
</evidence>
<evidence type="ECO:0000259" key="4">
    <source>
        <dbReference type="PROSITE" id="PS01124"/>
    </source>
</evidence>